<keyword evidence="6" id="KW-1185">Reference proteome</keyword>
<dbReference type="PANTHER" id="PTHR11274">
    <property type="entry name" value="RAD25/XP-B DNA REPAIR HELICASE"/>
    <property type="match status" value="1"/>
</dbReference>
<keyword evidence="3" id="KW-0347">Helicase</keyword>
<dbReference type="GO" id="GO:0005675">
    <property type="term" value="C:transcription factor TFIIH holo complex"/>
    <property type="evidence" value="ECO:0007669"/>
    <property type="project" value="TreeGrafter"/>
</dbReference>
<keyword evidence="2" id="KW-0378">Hydrolase</keyword>
<keyword evidence="1" id="KW-0547">Nucleotide-binding</keyword>
<dbReference type="Gene3D" id="3.40.50.300">
    <property type="entry name" value="P-loop containing nucleotide triphosphate hydrolases"/>
    <property type="match status" value="1"/>
</dbReference>
<dbReference type="GO" id="GO:0016787">
    <property type="term" value="F:hydrolase activity"/>
    <property type="evidence" value="ECO:0007669"/>
    <property type="project" value="UniProtKB-KW"/>
</dbReference>
<dbReference type="GO" id="GO:0097550">
    <property type="term" value="C:transcription preinitiation complex"/>
    <property type="evidence" value="ECO:0007669"/>
    <property type="project" value="TreeGrafter"/>
</dbReference>
<dbReference type="GO" id="GO:0005524">
    <property type="term" value="F:ATP binding"/>
    <property type="evidence" value="ECO:0007669"/>
    <property type="project" value="UniProtKB-KW"/>
</dbReference>
<dbReference type="GO" id="GO:0043138">
    <property type="term" value="F:3'-5' DNA helicase activity"/>
    <property type="evidence" value="ECO:0007669"/>
    <property type="project" value="TreeGrafter"/>
</dbReference>
<evidence type="ECO:0000313" key="6">
    <source>
        <dbReference type="Proteomes" id="UP000784294"/>
    </source>
</evidence>
<sequence length="107" mass="12109">VGVTAACTVRKPTLVLCTSAVAVEQWRAQFKLWSTADDGQILRFTSDAKDRPSGRSCICVSTYSMIAHTQKRSYEAERLMDWIRGQEWGLIVLDEYRLTPIRGIQLS</sequence>
<dbReference type="GO" id="GO:0000112">
    <property type="term" value="C:nucleotide-excision repair factor 3 complex"/>
    <property type="evidence" value="ECO:0007669"/>
    <property type="project" value="TreeGrafter"/>
</dbReference>
<comment type="caution">
    <text evidence="5">The sequence shown here is derived from an EMBL/GenBank/DDBJ whole genome shotgun (WGS) entry which is preliminary data.</text>
</comment>
<dbReference type="GO" id="GO:0006367">
    <property type="term" value="P:transcription initiation at RNA polymerase II promoter"/>
    <property type="evidence" value="ECO:0007669"/>
    <property type="project" value="TreeGrafter"/>
</dbReference>
<proteinExistence type="predicted"/>
<evidence type="ECO:0000256" key="3">
    <source>
        <dbReference type="ARBA" id="ARBA00022806"/>
    </source>
</evidence>
<dbReference type="InterPro" id="IPR050615">
    <property type="entry name" value="ATP-dep_DNA_Helicase"/>
</dbReference>
<evidence type="ECO:0008006" key="7">
    <source>
        <dbReference type="Google" id="ProtNLM"/>
    </source>
</evidence>
<evidence type="ECO:0000256" key="2">
    <source>
        <dbReference type="ARBA" id="ARBA00022801"/>
    </source>
</evidence>
<feature type="non-terminal residue" evidence="5">
    <location>
        <position position="1"/>
    </location>
</feature>
<name>A0A3S5CJR9_9PLAT</name>
<dbReference type="OrthoDB" id="10262986at2759"/>
<dbReference type="InterPro" id="IPR027417">
    <property type="entry name" value="P-loop_NTPase"/>
</dbReference>
<reference evidence="5" key="1">
    <citation type="submission" date="2018-11" db="EMBL/GenBank/DDBJ databases">
        <authorList>
            <consortium name="Pathogen Informatics"/>
        </authorList>
    </citation>
    <scope>NUCLEOTIDE SEQUENCE</scope>
</reference>
<dbReference type="EMBL" id="CAAALY010085219">
    <property type="protein sequence ID" value="VEL27147.1"/>
    <property type="molecule type" value="Genomic_DNA"/>
</dbReference>
<dbReference type="PANTHER" id="PTHR11274:SF0">
    <property type="entry name" value="GENERAL TRANSCRIPTION AND DNA REPAIR FACTOR IIH HELICASE SUBUNIT XPB"/>
    <property type="match status" value="1"/>
</dbReference>
<dbReference type="Proteomes" id="UP000784294">
    <property type="component" value="Unassembled WGS sequence"/>
</dbReference>
<keyword evidence="4" id="KW-0067">ATP-binding</keyword>
<evidence type="ECO:0000256" key="4">
    <source>
        <dbReference type="ARBA" id="ARBA00022840"/>
    </source>
</evidence>
<dbReference type="AlphaFoldDB" id="A0A3S5CJR9"/>
<accession>A0A3S5CJR9</accession>
<gene>
    <name evidence="5" type="ORF">PXEA_LOCUS20587</name>
</gene>
<evidence type="ECO:0000256" key="1">
    <source>
        <dbReference type="ARBA" id="ARBA00022741"/>
    </source>
</evidence>
<dbReference type="SUPFAM" id="SSF52540">
    <property type="entry name" value="P-loop containing nucleoside triphosphate hydrolases"/>
    <property type="match status" value="1"/>
</dbReference>
<evidence type="ECO:0000313" key="5">
    <source>
        <dbReference type="EMBL" id="VEL27147.1"/>
    </source>
</evidence>
<protein>
    <recommendedName>
        <fullName evidence="7">SNF2 N-terminal domain-containing protein</fullName>
    </recommendedName>
</protein>
<organism evidence="5 6">
    <name type="scientific">Protopolystoma xenopodis</name>
    <dbReference type="NCBI Taxonomy" id="117903"/>
    <lineage>
        <taxon>Eukaryota</taxon>
        <taxon>Metazoa</taxon>
        <taxon>Spiralia</taxon>
        <taxon>Lophotrochozoa</taxon>
        <taxon>Platyhelminthes</taxon>
        <taxon>Monogenea</taxon>
        <taxon>Polyopisthocotylea</taxon>
        <taxon>Polystomatidea</taxon>
        <taxon>Polystomatidae</taxon>
        <taxon>Protopolystoma</taxon>
    </lineage>
</organism>